<protein>
    <submittedName>
        <fullName evidence="1">Uncharacterized protein</fullName>
    </submittedName>
</protein>
<reference evidence="1" key="1">
    <citation type="submission" date="2018-02" db="EMBL/GenBank/DDBJ databases">
        <title>Rhizophora mucronata_Transcriptome.</title>
        <authorList>
            <person name="Meera S.P."/>
            <person name="Sreeshan A."/>
            <person name="Augustine A."/>
        </authorList>
    </citation>
    <scope>NUCLEOTIDE SEQUENCE</scope>
    <source>
        <tissue evidence="1">Leaf</tissue>
    </source>
</reference>
<dbReference type="EMBL" id="GGEC01079060">
    <property type="protein sequence ID" value="MBX59544.1"/>
    <property type="molecule type" value="Transcribed_RNA"/>
</dbReference>
<evidence type="ECO:0000313" key="1">
    <source>
        <dbReference type="EMBL" id="MBX59544.1"/>
    </source>
</evidence>
<proteinExistence type="predicted"/>
<name>A0A2P2PXR0_RHIMU</name>
<accession>A0A2P2PXR0</accession>
<sequence>MTKEKQKMNPKSCVIAHFTALNLVDSVRITPLHRHGNSSS</sequence>
<dbReference type="AlphaFoldDB" id="A0A2P2PXR0"/>
<organism evidence="1">
    <name type="scientific">Rhizophora mucronata</name>
    <name type="common">Asiatic mangrove</name>
    <dbReference type="NCBI Taxonomy" id="61149"/>
    <lineage>
        <taxon>Eukaryota</taxon>
        <taxon>Viridiplantae</taxon>
        <taxon>Streptophyta</taxon>
        <taxon>Embryophyta</taxon>
        <taxon>Tracheophyta</taxon>
        <taxon>Spermatophyta</taxon>
        <taxon>Magnoliopsida</taxon>
        <taxon>eudicotyledons</taxon>
        <taxon>Gunneridae</taxon>
        <taxon>Pentapetalae</taxon>
        <taxon>rosids</taxon>
        <taxon>fabids</taxon>
        <taxon>Malpighiales</taxon>
        <taxon>Rhizophoraceae</taxon>
        <taxon>Rhizophora</taxon>
    </lineage>
</organism>